<dbReference type="Pfam" id="PF00664">
    <property type="entry name" value="ABC_membrane"/>
    <property type="match status" value="1"/>
</dbReference>
<dbReference type="GO" id="GO:0034040">
    <property type="term" value="F:ATPase-coupled lipid transmembrane transporter activity"/>
    <property type="evidence" value="ECO:0007669"/>
    <property type="project" value="TreeGrafter"/>
</dbReference>
<reference evidence="14 15" key="1">
    <citation type="submission" date="2016-02" db="EMBL/GenBank/DDBJ databases">
        <title>Draft genome sequence of the strain BR 10247T Bradyrhizobium neotropicale isolated from nodules of Centrolobium paraense.</title>
        <authorList>
            <person name="Simoes-Araujo J.L."/>
            <person name="Barauna A.C."/>
            <person name="Silva K."/>
            <person name="Zilli J.E."/>
        </authorList>
    </citation>
    <scope>NUCLEOTIDE SEQUENCE [LARGE SCALE GENOMIC DNA]</scope>
    <source>
        <strain evidence="14 15">BR 10247</strain>
    </source>
</reference>
<feature type="transmembrane region" description="Helical" evidence="11">
    <location>
        <begin position="180"/>
        <end position="205"/>
    </location>
</feature>
<feature type="transmembrane region" description="Helical" evidence="11">
    <location>
        <begin position="96"/>
        <end position="116"/>
    </location>
</feature>
<keyword evidence="15" id="KW-1185">Reference proteome</keyword>
<keyword evidence="5 11" id="KW-0812">Transmembrane</keyword>
<evidence type="ECO:0000256" key="1">
    <source>
        <dbReference type="ARBA" id="ARBA00004651"/>
    </source>
</evidence>
<evidence type="ECO:0000313" key="15">
    <source>
        <dbReference type="Proteomes" id="UP000077173"/>
    </source>
</evidence>
<dbReference type="InterPro" id="IPR036640">
    <property type="entry name" value="ABC1_TM_sf"/>
</dbReference>
<keyword evidence="7 14" id="KW-0067">ATP-binding</keyword>
<dbReference type="Proteomes" id="UP000077173">
    <property type="component" value="Unassembled WGS sequence"/>
</dbReference>
<feature type="transmembrane region" description="Helical" evidence="11">
    <location>
        <begin position="34"/>
        <end position="63"/>
    </location>
</feature>
<protein>
    <submittedName>
        <fullName evidence="14">Multidrug ABC transporter ATP-binding protein</fullName>
    </submittedName>
</protein>
<evidence type="ECO:0000259" key="13">
    <source>
        <dbReference type="PROSITE" id="PS50929"/>
    </source>
</evidence>
<evidence type="ECO:0000256" key="9">
    <source>
        <dbReference type="ARBA" id="ARBA00023136"/>
    </source>
</evidence>
<evidence type="ECO:0000256" key="5">
    <source>
        <dbReference type="ARBA" id="ARBA00022692"/>
    </source>
</evidence>
<evidence type="ECO:0000256" key="7">
    <source>
        <dbReference type="ARBA" id="ARBA00022840"/>
    </source>
</evidence>
<comment type="similarity">
    <text evidence="2">Belongs to the ABC transporter superfamily.</text>
</comment>
<dbReference type="EMBL" id="LSEF01000052">
    <property type="protein sequence ID" value="OAF16764.1"/>
    <property type="molecule type" value="Genomic_DNA"/>
</dbReference>
<name>A0A176Z9C3_9BRAD</name>
<keyword evidence="8 11" id="KW-1133">Transmembrane helix</keyword>
<accession>A0A176Z9C3</accession>
<dbReference type="GO" id="GO:0016887">
    <property type="term" value="F:ATP hydrolysis activity"/>
    <property type="evidence" value="ECO:0007669"/>
    <property type="project" value="InterPro"/>
</dbReference>
<feature type="domain" description="ABC transmembrane type-1" evidence="13">
    <location>
        <begin position="41"/>
        <end position="295"/>
    </location>
</feature>
<dbReference type="SUPFAM" id="SSF90123">
    <property type="entry name" value="ABC transporter transmembrane region"/>
    <property type="match status" value="1"/>
</dbReference>
<dbReference type="InterPro" id="IPR011527">
    <property type="entry name" value="ABC1_TM_dom"/>
</dbReference>
<dbReference type="GO" id="GO:0005524">
    <property type="term" value="F:ATP binding"/>
    <property type="evidence" value="ECO:0007669"/>
    <property type="project" value="UniProtKB-KW"/>
</dbReference>
<evidence type="ECO:0000256" key="3">
    <source>
        <dbReference type="ARBA" id="ARBA00022448"/>
    </source>
</evidence>
<dbReference type="AlphaFoldDB" id="A0A176Z9C3"/>
<dbReference type="PROSITE" id="PS00211">
    <property type="entry name" value="ABC_TRANSPORTER_1"/>
    <property type="match status" value="1"/>
</dbReference>
<evidence type="ECO:0000256" key="10">
    <source>
        <dbReference type="ARBA" id="ARBA00024722"/>
    </source>
</evidence>
<dbReference type="GO" id="GO:0140359">
    <property type="term" value="F:ABC-type transporter activity"/>
    <property type="evidence" value="ECO:0007669"/>
    <property type="project" value="InterPro"/>
</dbReference>
<dbReference type="PROSITE" id="PS50893">
    <property type="entry name" value="ABC_TRANSPORTER_2"/>
    <property type="match status" value="1"/>
</dbReference>
<dbReference type="Pfam" id="PF00005">
    <property type="entry name" value="ABC_tran"/>
    <property type="match status" value="1"/>
</dbReference>
<evidence type="ECO:0000256" key="8">
    <source>
        <dbReference type="ARBA" id="ARBA00022989"/>
    </source>
</evidence>
<evidence type="ECO:0000256" key="6">
    <source>
        <dbReference type="ARBA" id="ARBA00022741"/>
    </source>
</evidence>
<dbReference type="InterPro" id="IPR027417">
    <property type="entry name" value="P-loop_NTPase"/>
</dbReference>
<evidence type="ECO:0000256" key="11">
    <source>
        <dbReference type="SAM" id="Phobius"/>
    </source>
</evidence>
<comment type="caution">
    <text evidence="14">The sequence shown here is derived from an EMBL/GenBank/DDBJ whole genome shotgun (WGS) entry which is preliminary data.</text>
</comment>
<proteinExistence type="inferred from homology"/>
<evidence type="ECO:0000259" key="12">
    <source>
        <dbReference type="PROSITE" id="PS50893"/>
    </source>
</evidence>
<dbReference type="FunFam" id="3.40.50.300:FF:000299">
    <property type="entry name" value="ABC transporter ATP-binding protein/permease"/>
    <property type="match status" value="1"/>
</dbReference>
<dbReference type="PANTHER" id="PTHR24221:SF654">
    <property type="entry name" value="ATP-BINDING CASSETTE SUB-FAMILY B MEMBER 6"/>
    <property type="match status" value="1"/>
</dbReference>
<dbReference type="InterPro" id="IPR003593">
    <property type="entry name" value="AAA+_ATPase"/>
</dbReference>
<organism evidence="14 15">
    <name type="scientific">Bradyrhizobium neotropicale</name>
    <dbReference type="NCBI Taxonomy" id="1497615"/>
    <lineage>
        <taxon>Bacteria</taxon>
        <taxon>Pseudomonadati</taxon>
        <taxon>Pseudomonadota</taxon>
        <taxon>Alphaproteobacteria</taxon>
        <taxon>Hyphomicrobiales</taxon>
        <taxon>Nitrobacteraceae</taxon>
        <taxon>Bradyrhizobium</taxon>
    </lineage>
</organism>
<keyword evidence="6" id="KW-0547">Nucleotide-binding</keyword>
<dbReference type="InterPro" id="IPR003439">
    <property type="entry name" value="ABC_transporter-like_ATP-bd"/>
</dbReference>
<feature type="domain" description="ABC transporter" evidence="12">
    <location>
        <begin position="367"/>
        <end position="602"/>
    </location>
</feature>
<dbReference type="PROSITE" id="PS50929">
    <property type="entry name" value="ABC_TM1F"/>
    <property type="match status" value="1"/>
</dbReference>
<dbReference type="InterPro" id="IPR039421">
    <property type="entry name" value="Type_1_exporter"/>
</dbReference>
<dbReference type="GO" id="GO:0005886">
    <property type="term" value="C:plasma membrane"/>
    <property type="evidence" value="ECO:0007669"/>
    <property type="project" value="UniProtKB-SubCell"/>
</dbReference>
<dbReference type="PANTHER" id="PTHR24221">
    <property type="entry name" value="ATP-BINDING CASSETTE SUB-FAMILY B"/>
    <property type="match status" value="1"/>
</dbReference>
<sequence length="610" mass="66453">MVENAGDVTRPRAARRAALAELWRLLKVAPLPRWATPVLIVLGLASSLAETVGITLVLLFFYLAMGQVELTTSTSGILGDALRHATGWFHSSAETALVVLLLIILRGALAFANTLISARVGEQINEVARNRVHLQYLSTSYQFFQRHDEAYLMEVLGTETWLISAAYSSLTRIIVSSCSIFLFVSFLFALSVKITIMAIAASLVASAGLRYLSRPIQELGGGVKLAHQRLGEHMLMTLQGMRTIRAYGQERAHQERFECGSAEARRVALGLARLSGLVSPLTEIGYLVVLCLVIASADMWGIGFATSLTAVALLYRLQPHVRELEASLLYMAQIEPQLRSIRLMLATDDKEYPKPGRLAISRLSDSISFRNVTFRYDAGSEPAVRDVSFDIPAGKITALVGASGAGKTTIVNLLLGLYSATGGSIRVDGRPLEDLRRTDWLGLLAIAGQDVDLVEGTVIDNVRMSKNDASDGEILHALRVAGISEIVEALPDKYNTWIGQHGMRFSGGQRQRIGLARAIVRNPEFLILDEAMSALDRSLEDSVKHAIQQQLKGRSLLLITHRLESVLDADHVVCLEAGRVSAEGPPTKLLADSSSLFSRNLRVGAVGTRH</sequence>
<comment type="function">
    <text evidence="10">Involved in beta-(1--&gt;2)glucan export. Transmembrane domains (TMD) form a pore in the inner membrane and the ATP-binding domain (NBD) is responsible for energy generation.</text>
</comment>
<dbReference type="InterPro" id="IPR017871">
    <property type="entry name" value="ABC_transporter-like_CS"/>
</dbReference>
<evidence type="ECO:0000313" key="14">
    <source>
        <dbReference type="EMBL" id="OAF16764.1"/>
    </source>
</evidence>
<comment type="subcellular location">
    <subcellularLocation>
        <location evidence="1">Cell membrane</location>
        <topology evidence="1">Multi-pass membrane protein</topology>
    </subcellularLocation>
</comment>
<dbReference type="SUPFAM" id="SSF52540">
    <property type="entry name" value="P-loop containing nucleoside triphosphate hydrolases"/>
    <property type="match status" value="1"/>
</dbReference>
<evidence type="ECO:0000256" key="2">
    <source>
        <dbReference type="ARBA" id="ARBA00005417"/>
    </source>
</evidence>
<keyword evidence="4" id="KW-1003">Cell membrane</keyword>
<dbReference type="Gene3D" id="1.20.1560.10">
    <property type="entry name" value="ABC transporter type 1, transmembrane domain"/>
    <property type="match status" value="1"/>
</dbReference>
<keyword evidence="9 11" id="KW-0472">Membrane</keyword>
<gene>
    <name evidence="14" type="ORF">AXW67_12005</name>
</gene>
<keyword evidence="3" id="KW-0813">Transport</keyword>
<dbReference type="Gene3D" id="3.40.50.300">
    <property type="entry name" value="P-loop containing nucleotide triphosphate hydrolases"/>
    <property type="match status" value="1"/>
</dbReference>
<evidence type="ECO:0000256" key="4">
    <source>
        <dbReference type="ARBA" id="ARBA00022475"/>
    </source>
</evidence>
<dbReference type="SMART" id="SM00382">
    <property type="entry name" value="AAA"/>
    <property type="match status" value="1"/>
</dbReference>